<dbReference type="Proteomes" id="UP000015105">
    <property type="component" value="Chromosome 4D"/>
</dbReference>
<dbReference type="AlphaFoldDB" id="A0A453IGB6"/>
<protein>
    <recommendedName>
        <fullName evidence="1">SF3A2 domain-containing protein</fullName>
    </recommendedName>
</protein>
<name>A0A453IGB6_AEGTS</name>
<reference evidence="2" key="5">
    <citation type="journal article" date="2021" name="G3 (Bethesda)">
        <title>Aegilops tauschii genome assembly Aet v5.0 features greater sequence contiguity and improved annotation.</title>
        <authorList>
            <person name="Wang L."/>
            <person name="Zhu T."/>
            <person name="Rodriguez J.C."/>
            <person name="Deal K.R."/>
            <person name="Dubcovsky J."/>
            <person name="McGuire P.E."/>
            <person name="Lux T."/>
            <person name="Spannagl M."/>
            <person name="Mayer K.F.X."/>
            <person name="Baldrich P."/>
            <person name="Meyers B.C."/>
            <person name="Huo N."/>
            <person name="Gu Y.Q."/>
            <person name="Zhou H."/>
            <person name="Devos K.M."/>
            <person name="Bennetzen J.L."/>
            <person name="Unver T."/>
            <person name="Budak H."/>
            <person name="Gulick P.J."/>
            <person name="Galiba G."/>
            <person name="Kalapos B."/>
            <person name="Nelson D.R."/>
            <person name="Li P."/>
            <person name="You F.M."/>
            <person name="Luo M.C."/>
            <person name="Dvorak J."/>
        </authorList>
    </citation>
    <scope>NUCLEOTIDE SEQUENCE [LARGE SCALE GENOMIC DNA]</scope>
    <source>
        <strain evidence="2">cv. AL8/78</strain>
    </source>
</reference>
<feature type="domain" description="SF3A2" evidence="1">
    <location>
        <begin position="1"/>
        <end position="31"/>
    </location>
</feature>
<organism evidence="2 3">
    <name type="scientific">Aegilops tauschii subsp. strangulata</name>
    <name type="common">Goatgrass</name>
    <dbReference type="NCBI Taxonomy" id="200361"/>
    <lineage>
        <taxon>Eukaryota</taxon>
        <taxon>Viridiplantae</taxon>
        <taxon>Streptophyta</taxon>
        <taxon>Embryophyta</taxon>
        <taxon>Tracheophyta</taxon>
        <taxon>Spermatophyta</taxon>
        <taxon>Magnoliopsida</taxon>
        <taxon>Liliopsida</taxon>
        <taxon>Poales</taxon>
        <taxon>Poaceae</taxon>
        <taxon>BOP clade</taxon>
        <taxon>Pooideae</taxon>
        <taxon>Triticodae</taxon>
        <taxon>Triticeae</taxon>
        <taxon>Triticinae</taxon>
        <taxon>Aegilops</taxon>
    </lineage>
</organism>
<evidence type="ECO:0000313" key="3">
    <source>
        <dbReference type="Proteomes" id="UP000015105"/>
    </source>
</evidence>
<reference evidence="2" key="4">
    <citation type="submission" date="2019-03" db="UniProtKB">
        <authorList>
            <consortium name="EnsemblPlants"/>
        </authorList>
    </citation>
    <scope>IDENTIFICATION</scope>
</reference>
<dbReference type="InterPro" id="IPR031781">
    <property type="entry name" value="SF3A2_dom"/>
</dbReference>
<evidence type="ECO:0000259" key="1">
    <source>
        <dbReference type="Pfam" id="PF16835"/>
    </source>
</evidence>
<sequence length="59" mass="7101">QKIQSWDKRYQYLLFAAEPYEVIGFKRYQAQRLTNQQTSFSRIGIRTRSPTFCNYTSSQ</sequence>
<dbReference type="Gene3D" id="2.60.40.2690">
    <property type="match status" value="1"/>
</dbReference>
<reference evidence="3" key="2">
    <citation type="journal article" date="2017" name="Nat. Plants">
        <title>The Aegilops tauschii genome reveals multiple impacts of transposons.</title>
        <authorList>
            <person name="Zhao G."/>
            <person name="Zou C."/>
            <person name="Li K."/>
            <person name="Wang K."/>
            <person name="Li T."/>
            <person name="Gao L."/>
            <person name="Zhang X."/>
            <person name="Wang H."/>
            <person name="Yang Z."/>
            <person name="Liu X."/>
            <person name="Jiang W."/>
            <person name="Mao L."/>
            <person name="Kong X."/>
            <person name="Jiao Y."/>
            <person name="Jia J."/>
        </authorList>
    </citation>
    <scope>NUCLEOTIDE SEQUENCE [LARGE SCALE GENOMIC DNA]</scope>
    <source>
        <strain evidence="3">cv. AL8/78</strain>
    </source>
</reference>
<reference evidence="3" key="1">
    <citation type="journal article" date="2014" name="Science">
        <title>Ancient hybridizations among the ancestral genomes of bread wheat.</title>
        <authorList>
            <consortium name="International Wheat Genome Sequencing Consortium,"/>
            <person name="Marcussen T."/>
            <person name="Sandve S.R."/>
            <person name="Heier L."/>
            <person name="Spannagl M."/>
            <person name="Pfeifer M."/>
            <person name="Jakobsen K.S."/>
            <person name="Wulff B.B."/>
            <person name="Steuernagel B."/>
            <person name="Mayer K.F."/>
            <person name="Olsen O.A."/>
        </authorList>
    </citation>
    <scope>NUCLEOTIDE SEQUENCE [LARGE SCALE GENOMIC DNA]</scope>
    <source>
        <strain evidence="3">cv. AL8/78</strain>
    </source>
</reference>
<reference evidence="2" key="3">
    <citation type="journal article" date="2017" name="Nature">
        <title>Genome sequence of the progenitor of the wheat D genome Aegilops tauschii.</title>
        <authorList>
            <person name="Luo M.C."/>
            <person name="Gu Y.Q."/>
            <person name="Puiu D."/>
            <person name="Wang H."/>
            <person name="Twardziok S.O."/>
            <person name="Deal K.R."/>
            <person name="Huo N."/>
            <person name="Zhu T."/>
            <person name="Wang L."/>
            <person name="Wang Y."/>
            <person name="McGuire P.E."/>
            <person name="Liu S."/>
            <person name="Long H."/>
            <person name="Ramasamy R.K."/>
            <person name="Rodriguez J.C."/>
            <person name="Van S.L."/>
            <person name="Yuan L."/>
            <person name="Wang Z."/>
            <person name="Xia Z."/>
            <person name="Xiao L."/>
            <person name="Anderson O.D."/>
            <person name="Ouyang S."/>
            <person name="Liang Y."/>
            <person name="Zimin A.V."/>
            <person name="Pertea G."/>
            <person name="Qi P."/>
            <person name="Bennetzen J.L."/>
            <person name="Dai X."/>
            <person name="Dawson M.W."/>
            <person name="Muller H.G."/>
            <person name="Kugler K."/>
            <person name="Rivarola-Duarte L."/>
            <person name="Spannagl M."/>
            <person name="Mayer K.F.X."/>
            <person name="Lu F.H."/>
            <person name="Bevan M.W."/>
            <person name="Leroy P."/>
            <person name="Li P."/>
            <person name="You F.M."/>
            <person name="Sun Q."/>
            <person name="Liu Z."/>
            <person name="Lyons E."/>
            <person name="Wicker T."/>
            <person name="Salzberg S.L."/>
            <person name="Devos K.M."/>
            <person name="Dvorak J."/>
        </authorList>
    </citation>
    <scope>NUCLEOTIDE SEQUENCE [LARGE SCALE GENOMIC DNA]</scope>
    <source>
        <strain evidence="2">cv. AL8/78</strain>
    </source>
</reference>
<keyword evidence="3" id="KW-1185">Reference proteome</keyword>
<dbReference type="EnsemblPlants" id="AET4Gv20548300.5">
    <property type="protein sequence ID" value="AET4Gv20548300.5"/>
    <property type="gene ID" value="AET4Gv20548300"/>
</dbReference>
<proteinExistence type="predicted"/>
<dbReference type="Pfam" id="PF16835">
    <property type="entry name" value="SF3A2"/>
    <property type="match status" value="1"/>
</dbReference>
<evidence type="ECO:0000313" key="2">
    <source>
        <dbReference type="EnsemblPlants" id="AET4Gv20548300.5"/>
    </source>
</evidence>
<accession>A0A453IGB6</accession>
<dbReference type="Gramene" id="AET4Gv20548300.5">
    <property type="protein sequence ID" value="AET4Gv20548300.5"/>
    <property type="gene ID" value="AET4Gv20548300"/>
</dbReference>